<proteinExistence type="predicted"/>
<comment type="caution">
    <text evidence="2">The sequence shown here is derived from an EMBL/GenBank/DDBJ whole genome shotgun (WGS) entry which is preliminary data.</text>
</comment>
<dbReference type="GO" id="GO:0003843">
    <property type="term" value="F:1,3-beta-D-glucan synthase activity"/>
    <property type="evidence" value="ECO:0007669"/>
    <property type="project" value="InterPro"/>
</dbReference>
<evidence type="ECO:0000313" key="3">
    <source>
        <dbReference type="Proteomes" id="UP000631114"/>
    </source>
</evidence>
<feature type="domain" description="Glycosyl transferase 48" evidence="1">
    <location>
        <begin position="1"/>
        <end position="64"/>
    </location>
</feature>
<dbReference type="AlphaFoldDB" id="A0A835LRX7"/>
<dbReference type="PANTHER" id="PTHR12741:SF7">
    <property type="entry name" value="CALLOSE SYNTHASE 12"/>
    <property type="match status" value="1"/>
</dbReference>
<gene>
    <name evidence="2" type="ORF">IFM89_030535</name>
</gene>
<evidence type="ECO:0000313" key="2">
    <source>
        <dbReference type="EMBL" id="KAF9602647.1"/>
    </source>
</evidence>
<dbReference type="InterPro" id="IPR003440">
    <property type="entry name" value="Glyco_trans_48_dom"/>
</dbReference>
<dbReference type="EMBL" id="JADFTS010000006">
    <property type="protein sequence ID" value="KAF9602647.1"/>
    <property type="molecule type" value="Genomic_DNA"/>
</dbReference>
<protein>
    <recommendedName>
        <fullName evidence="1">Glycosyl transferase 48 domain-containing protein</fullName>
    </recommendedName>
</protein>
<accession>A0A835LRX7</accession>
<dbReference type="Proteomes" id="UP000631114">
    <property type="component" value="Unassembled WGS sequence"/>
</dbReference>
<dbReference type="GO" id="GO:0000148">
    <property type="term" value="C:1,3-beta-D-glucan synthase complex"/>
    <property type="evidence" value="ECO:0007669"/>
    <property type="project" value="InterPro"/>
</dbReference>
<reference evidence="2 3" key="1">
    <citation type="submission" date="2020-10" db="EMBL/GenBank/DDBJ databases">
        <title>The Coptis chinensis genome and diversification of protoberbering-type alkaloids.</title>
        <authorList>
            <person name="Wang B."/>
            <person name="Shu S."/>
            <person name="Song C."/>
            <person name="Liu Y."/>
        </authorList>
    </citation>
    <scope>NUCLEOTIDE SEQUENCE [LARGE SCALE GENOMIC DNA]</scope>
    <source>
        <strain evidence="2">HL-2020</strain>
        <tissue evidence="2">Leaf</tissue>
    </source>
</reference>
<dbReference type="Pfam" id="PF02364">
    <property type="entry name" value="Glucan_synthase"/>
    <property type="match status" value="1"/>
</dbReference>
<dbReference type="GO" id="GO:0005886">
    <property type="term" value="C:plasma membrane"/>
    <property type="evidence" value="ECO:0007669"/>
    <property type="project" value="TreeGrafter"/>
</dbReference>
<dbReference type="GO" id="GO:0006075">
    <property type="term" value="P:(1-&gt;3)-beta-D-glucan biosynthetic process"/>
    <property type="evidence" value="ECO:0007669"/>
    <property type="project" value="InterPro"/>
</dbReference>
<sequence length="224" mass="26056">MMAFSVLPPYYNEEVLYNKEHQRTENEDGVSTLFYLQKIYDDEWRNFLERMHREGMVYENEIWNNKLKDLRFWASSWRRTLASSWRDQKTLLLMNSEASVAFRGHEYGTTLRKYTNFSTEKETQSHAAVRVGHTVANCTHLKSDLAKDSAKAKDLAKAKGKYVIVDSTPDETILVDGMSKMQRKRWRIKNQEKTGTKTLVMDKNVVSTSSTDIVVLGYCSVLFV</sequence>
<evidence type="ECO:0000259" key="1">
    <source>
        <dbReference type="Pfam" id="PF02364"/>
    </source>
</evidence>
<keyword evidence="3" id="KW-1185">Reference proteome</keyword>
<dbReference type="OrthoDB" id="1880850at2759"/>
<name>A0A835LRX7_9MAGN</name>
<dbReference type="PANTHER" id="PTHR12741">
    <property type="entry name" value="LYST-INTERACTING PROTEIN LIP5 DOPAMINE RESPONSIVE PROTEIN DRG-1"/>
    <property type="match status" value="1"/>
</dbReference>
<organism evidence="2 3">
    <name type="scientific">Coptis chinensis</name>
    <dbReference type="NCBI Taxonomy" id="261450"/>
    <lineage>
        <taxon>Eukaryota</taxon>
        <taxon>Viridiplantae</taxon>
        <taxon>Streptophyta</taxon>
        <taxon>Embryophyta</taxon>
        <taxon>Tracheophyta</taxon>
        <taxon>Spermatophyta</taxon>
        <taxon>Magnoliopsida</taxon>
        <taxon>Ranunculales</taxon>
        <taxon>Ranunculaceae</taxon>
        <taxon>Coptidoideae</taxon>
        <taxon>Coptis</taxon>
    </lineage>
</organism>